<feature type="region of interest" description="Disordered" evidence="5">
    <location>
        <begin position="150"/>
        <end position="183"/>
    </location>
</feature>
<keyword evidence="2 4" id="KW-0863">Zinc-finger</keyword>
<dbReference type="GO" id="GO:0005634">
    <property type="term" value="C:nucleus"/>
    <property type="evidence" value="ECO:0007669"/>
    <property type="project" value="TreeGrafter"/>
</dbReference>
<dbReference type="InterPro" id="IPR053000">
    <property type="entry name" value="WSS1-like_metalloprotease"/>
</dbReference>
<dbReference type="EMBL" id="JAVHJO010000016">
    <property type="protein sequence ID" value="KAK6526475.1"/>
    <property type="molecule type" value="Genomic_DNA"/>
</dbReference>
<keyword evidence="3" id="KW-0862">Zinc</keyword>
<dbReference type="PANTHER" id="PTHR46622:SF1">
    <property type="entry name" value="DNA-DEPENDENT METALLOPROTEASE WSS1"/>
    <property type="match status" value="1"/>
</dbReference>
<dbReference type="InterPro" id="IPR001876">
    <property type="entry name" value="Znf_RanBP2"/>
</dbReference>
<feature type="compositionally biased region" description="Basic and acidic residues" evidence="5">
    <location>
        <begin position="322"/>
        <end position="332"/>
    </location>
</feature>
<evidence type="ECO:0000259" key="6">
    <source>
        <dbReference type="PROSITE" id="PS50199"/>
    </source>
</evidence>
<reference evidence="8 9" key="1">
    <citation type="submission" date="2019-10" db="EMBL/GenBank/DDBJ databases">
        <authorList>
            <person name="Palmer J.M."/>
        </authorList>
    </citation>
    <scope>NUCLEOTIDE SEQUENCE [LARGE SCALE GENOMIC DNA]</scope>
    <source>
        <strain evidence="8 9">TWF694</strain>
    </source>
</reference>
<dbReference type="PROSITE" id="PS01358">
    <property type="entry name" value="ZF_RANBP2_1"/>
    <property type="match status" value="1"/>
</dbReference>
<feature type="region of interest" description="Disordered" evidence="5">
    <location>
        <begin position="202"/>
        <end position="249"/>
    </location>
</feature>
<accession>A0AAV9WUM1</accession>
<keyword evidence="9" id="KW-1185">Reference proteome</keyword>
<feature type="region of interest" description="Disordered" evidence="5">
    <location>
        <begin position="322"/>
        <end position="345"/>
    </location>
</feature>
<dbReference type="PROSITE" id="PS50199">
    <property type="entry name" value="ZF_RANBP2_2"/>
    <property type="match status" value="1"/>
</dbReference>
<evidence type="ECO:0000256" key="2">
    <source>
        <dbReference type="ARBA" id="ARBA00022771"/>
    </source>
</evidence>
<dbReference type="InterPro" id="IPR036443">
    <property type="entry name" value="Znf_RanBP2_sf"/>
</dbReference>
<dbReference type="PANTHER" id="PTHR46622">
    <property type="entry name" value="DNA-DEPENDENT METALLOPROTEASE WSS1"/>
    <property type="match status" value="1"/>
</dbReference>
<protein>
    <recommendedName>
        <fullName evidence="10">WLM-domain-containing protein</fullName>
    </recommendedName>
</protein>
<organism evidence="8 9">
    <name type="scientific">Orbilia ellipsospora</name>
    <dbReference type="NCBI Taxonomy" id="2528407"/>
    <lineage>
        <taxon>Eukaryota</taxon>
        <taxon>Fungi</taxon>
        <taxon>Dikarya</taxon>
        <taxon>Ascomycota</taxon>
        <taxon>Pezizomycotina</taxon>
        <taxon>Orbiliomycetes</taxon>
        <taxon>Orbiliales</taxon>
        <taxon>Orbiliaceae</taxon>
        <taxon>Orbilia</taxon>
    </lineage>
</organism>
<name>A0AAV9WUM1_9PEZI</name>
<evidence type="ECO:0000256" key="1">
    <source>
        <dbReference type="ARBA" id="ARBA00022723"/>
    </source>
</evidence>
<evidence type="ECO:0000313" key="9">
    <source>
        <dbReference type="Proteomes" id="UP001365542"/>
    </source>
</evidence>
<evidence type="ECO:0008006" key="10">
    <source>
        <dbReference type="Google" id="ProtNLM"/>
    </source>
</evidence>
<dbReference type="GO" id="GO:0008237">
    <property type="term" value="F:metallopeptidase activity"/>
    <property type="evidence" value="ECO:0007669"/>
    <property type="project" value="TreeGrafter"/>
</dbReference>
<sequence length="511" mass="56874">MVTTHILNDPDTLIGTFFHLSNYPQSPTALDTLKRIASLVKPIMRRHRFRIAKLAEFYPEMEPNLLGLNTSFPGSANLPIIQLRLRQPYDSRVFLPYESVVQTMLHELTHCVHGPHDDKFWGLFRDLQAELETLRYTGYTGEGFLGNGESLGATPKGLNNLEAKRRAREAAEKRRRGDQGRGRILGNGILGPIRWTIEDVPGSASTLRPRDGPSRNGGLSPYATPQGVAAEAALKRQKEKEKEKPKEKGKVAITISEGPTRRRGSEGVCSGVRHSTAEIMEREIAQMHGFESVADMESANERAIMAAAIELLEEADREEERLKSKEVEERNRLPPGSVDWKGNPIIDLTGSSSSPSSRNININRTQSAPVNPGHSVSNVPVLSPGWSCPVCTFKNEESHLQCSMCRVERNTRSTDDSETKAQMVAYKDFERKQVERTNSGGIVTGKGKGVDRSGYRDTPAPRPRNDEGEAMKIHKDITINGQPTWQCRSCGWFMGQEWWSCGNCGTIKLQS</sequence>
<evidence type="ECO:0000313" key="8">
    <source>
        <dbReference type="EMBL" id="KAK6526475.1"/>
    </source>
</evidence>
<dbReference type="GO" id="GO:0008270">
    <property type="term" value="F:zinc ion binding"/>
    <property type="evidence" value="ECO:0007669"/>
    <property type="project" value="UniProtKB-KW"/>
</dbReference>
<evidence type="ECO:0000256" key="4">
    <source>
        <dbReference type="PROSITE-ProRule" id="PRU00322"/>
    </source>
</evidence>
<proteinExistence type="predicted"/>
<dbReference type="GO" id="GO:0006281">
    <property type="term" value="P:DNA repair"/>
    <property type="evidence" value="ECO:0007669"/>
    <property type="project" value="TreeGrafter"/>
</dbReference>
<dbReference type="Pfam" id="PF08325">
    <property type="entry name" value="WLM"/>
    <property type="match status" value="1"/>
</dbReference>
<dbReference type="PROSITE" id="PS51397">
    <property type="entry name" value="WLM"/>
    <property type="match status" value="1"/>
</dbReference>
<keyword evidence="1" id="KW-0479">Metal-binding</keyword>
<dbReference type="AlphaFoldDB" id="A0AAV9WUM1"/>
<dbReference type="Proteomes" id="UP001365542">
    <property type="component" value="Unassembled WGS sequence"/>
</dbReference>
<gene>
    <name evidence="8" type="ORF">TWF694_005061</name>
</gene>
<evidence type="ECO:0000259" key="7">
    <source>
        <dbReference type="PROSITE" id="PS51397"/>
    </source>
</evidence>
<dbReference type="SUPFAM" id="SSF90209">
    <property type="entry name" value="Ran binding protein zinc finger-like"/>
    <property type="match status" value="1"/>
</dbReference>
<dbReference type="InterPro" id="IPR013536">
    <property type="entry name" value="WLM_dom"/>
</dbReference>
<feature type="domain" description="WLM" evidence="7">
    <location>
        <begin position="5"/>
        <end position="238"/>
    </location>
</feature>
<comment type="caution">
    <text evidence="8">The sequence shown here is derived from an EMBL/GenBank/DDBJ whole genome shotgun (WGS) entry which is preliminary data.</text>
</comment>
<feature type="compositionally biased region" description="Basic and acidic residues" evidence="5">
    <location>
        <begin position="162"/>
        <end position="181"/>
    </location>
</feature>
<evidence type="ECO:0000256" key="3">
    <source>
        <dbReference type="ARBA" id="ARBA00022833"/>
    </source>
</evidence>
<evidence type="ECO:0000256" key="5">
    <source>
        <dbReference type="SAM" id="MobiDB-lite"/>
    </source>
</evidence>
<feature type="domain" description="RanBP2-type" evidence="6">
    <location>
        <begin position="386"/>
        <end position="411"/>
    </location>
</feature>
<dbReference type="Gene3D" id="2.30.30.380">
    <property type="entry name" value="Zn-finger domain of Sec23/24"/>
    <property type="match status" value="1"/>
</dbReference>
<feature type="compositionally biased region" description="Basic and acidic residues" evidence="5">
    <location>
        <begin position="233"/>
        <end position="249"/>
    </location>
</feature>
<feature type="region of interest" description="Disordered" evidence="5">
    <location>
        <begin position="439"/>
        <end position="467"/>
    </location>
</feature>